<evidence type="ECO:0000313" key="1">
    <source>
        <dbReference type="EMBL" id="SDC81849.1"/>
    </source>
</evidence>
<organism evidence="1 2">
    <name type="scientific">Ectopseudomonas chengduensis</name>
    <dbReference type="NCBI Taxonomy" id="489632"/>
    <lineage>
        <taxon>Bacteria</taxon>
        <taxon>Pseudomonadati</taxon>
        <taxon>Pseudomonadota</taxon>
        <taxon>Gammaproteobacteria</taxon>
        <taxon>Pseudomonadales</taxon>
        <taxon>Pseudomonadaceae</taxon>
        <taxon>Ectopseudomonas</taxon>
    </lineage>
</organism>
<dbReference type="AlphaFoldDB" id="A0A1G6PP61"/>
<dbReference type="Proteomes" id="UP000199467">
    <property type="component" value="Unassembled WGS sequence"/>
</dbReference>
<protein>
    <submittedName>
        <fullName evidence="1">Uncharacterized protein</fullName>
    </submittedName>
</protein>
<accession>A0A1G6PP61</accession>
<keyword evidence="2" id="KW-1185">Reference proteome</keyword>
<name>A0A1G6PP61_9GAMM</name>
<proteinExistence type="predicted"/>
<dbReference type="EMBL" id="FMZQ01000007">
    <property type="protein sequence ID" value="SDC81849.1"/>
    <property type="molecule type" value="Genomic_DNA"/>
</dbReference>
<gene>
    <name evidence="1" type="ORF">SAMN05216576_10718</name>
</gene>
<sequence>MTWHLGNSVVTGVPSVSLFFTQVVRRNPALIMQECSLSGDIRTKLSLSFFQKFFWRALLKETSERAAFCYREAVLLNQLFMALLCRCHSLADEYLYQLRC</sequence>
<reference evidence="2" key="1">
    <citation type="submission" date="2016-10" db="EMBL/GenBank/DDBJ databases">
        <authorList>
            <person name="Varghese N."/>
            <person name="Submissions S."/>
        </authorList>
    </citation>
    <scope>NUCLEOTIDE SEQUENCE [LARGE SCALE GENOMIC DNA]</scope>
    <source>
        <strain evidence="2">DSM 26382</strain>
    </source>
</reference>
<evidence type="ECO:0000313" key="2">
    <source>
        <dbReference type="Proteomes" id="UP000199467"/>
    </source>
</evidence>